<dbReference type="FunFam" id="3.20.20.80:FF:000021">
    <property type="entry name" value="Beta-galactosidase"/>
    <property type="match status" value="1"/>
</dbReference>
<evidence type="ECO:0000259" key="9">
    <source>
        <dbReference type="PROSITE" id="PS50228"/>
    </source>
</evidence>
<evidence type="ECO:0000256" key="2">
    <source>
        <dbReference type="ARBA" id="ARBA00009809"/>
    </source>
</evidence>
<gene>
    <name evidence="10" type="ORF">KI387_006901</name>
</gene>
<evidence type="ECO:0000256" key="4">
    <source>
        <dbReference type="ARBA" id="ARBA00022729"/>
    </source>
</evidence>
<dbReference type="InterPro" id="IPR041392">
    <property type="entry name" value="GHD"/>
</dbReference>
<protein>
    <recommendedName>
        <fullName evidence="3 7">Beta-galactosidase</fullName>
        <ecNumber evidence="3 7">3.2.1.23</ecNumber>
    </recommendedName>
</protein>
<dbReference type="InterPro" id="IPR019801">
    <property type="entry name" value="Glyco_hydro_35_CS"/>
</dbReference>
<dbReference type="GO" id="GO:0005975">
    <property type="term" value="P:carbohydrate metabolic process"/>
    <property type="evidence" value="ECO:0007669"/>
    <property type="project" value="InterPro"/>
</dbReference>
<dbReference type="SUPFAM" id="SSF51445">
    <property type="entry name" value="(Trans)glycosidases"/>
    <property type="match status" value="1"/>
</dbReference>
<dbReference type="InterPro" id="IPR001944">
    <property type="entry name" value="Glycoside_Hdrlase_35"/>
</dbReference>
<dbReference type="EC" id="3.2.1.23" evidence="3 7"/>
<dbReference type="PROSITE" id="PS50228">
    <property type="entry name" value="SUEL_LECTIN"/>
    <property type="match status" value="1"/>
</dbReference>
<dbReference type="InterPro" id="IPR048913">
    <property type="entry name" value="BetaGal_gal-bd"/>
</dbReference>
<dbReference type="FunFam" id="2.60.120.260:FF:000142">
    <property type="entry name" value="Beta-galactosidase"/>
    <property type="match status" value="1"/>
</dbReference>
<evidence type="ECO:0000313" key="11">
    <source>
        <dbReference type="Proteomes" id="UP000824469"/>
    </source>
</evidence>
<comment type="caution">
    <text evidence="10">The sequence shown here is derived from an EMBL/GenBank/DDBJ whole genome shotgun (WGS) entry which is preliminary data.</text>
</comment>
<dbReference type="PRINTS" id="PR00742">
    <property type="entry name" value="GLHYDRLASE35"/>
</dbReference>
<evidence type="ECO:0000256" key="3">
    <source>
        <dbReference type="ARBA" id="ARBA00012756"/>
    </source>
</evidence>
<dbReference type="InterPro" id="IPR031330">
    <property type="entry name" value="Gly_Hdrlase_35_cat"/>
</dbReference>
<evidence type="ECO:0000313" key="10">
    <source>
        <dbReference type="EMBL" id="KAH9326723.1"/>
    </source>
</evidence>
<evidence type="ECO:0000256" key="7">
    <source>
        <dbReference type="RuleBase" id="RU000675"/>
    </source>
</evidence>
<dbReference type="PROSITE" id="PS01182">
    <property type="entry name" value="GLYCOSYL_HYDROL_F35"/>
    <property type="match status" value="1"/>
</dbReference>
<sequence>MKIKFQGQEQISPLESAVPDIGDSEVRHLDFSDFWSRMTDANPTPMAQMIHDSGLAFAGGFPISVQCADTVLSCGAHFNPDSRDRKRQILVKWISFMHSLKQMEGAWWQAALLLSAFVVSGMVDCTVTYDHKALVINGKRRILISGDIHYPRSTPEMWPKLIKTAKNGGLDVIQTYVFWSGHEPSPGNYNFEGRFDLVKFVKLVQQEGLYVSLRIGPYVCAEWNFGGFPVWLKFVPGISFRTDNEPFKIAMHKFTKMIVDLMKSERLFEPQGGPIIMAQIENEYEGTQVVQGPSGVAYMNWAAQMAVGLDTGVPWIMCKQDDAPDPVINTCNGFYCDNFVPNKPYKPALWTEAWTGWYSVYGGPVAQRPVEDLAFAVARFFQAGGSFVNYYMYHGGTNFGRTAGGPFITTSYDYDAPIDEYGLIRQPKWGHLKGLHEAIKLCEPALVAGDPVIHPLGRYQKSYVYSAGPGSCTAFLANFDVNSDATVVFENQNYNIPAWSVSILPDCRNVVFNTAKVGVQKSQIQLEHIGGFVWESFKESVGSIEDSSFTQMGLLDQTNTTRDNTDYLWYITSVEVGEDEPLIQNGGLSNLSIRSAGHAFHIFVNGEYLGTQFGSKSSPGLKYSSDVKLRVGTNTIALLSMTVGLQYIGPHFESRYAGILGPVTLGGFKEGTRHLSKQKWSYQLGFKAQSKDLPPIAADSSFQWMKGAAVLQRRPLTWYKAIFDAPDGHEPVGLDFTTMGKGEAWVNGQSLGRYWHSLLPHANCSRECDYRGHFYPLKCTADCDNFAQHWYHVPRSWLQPKQNLLVLLEEIGGDVSGVSIGKRAVDTVCTRVSDSHPQSMIGQKLRPPKVHVKCGAGQNISAIKFASFGTPLGNCGSFQKGACHSRNSFAIVNKKCVGLRRCSLTISQKLFGEDPCPGMQKQIAIEAICS</sequence>
<feature type="domain" description="SUEL-type lectin" evidence="9">
    <location>
        <begin position="848"/>
        <end position="930"/>
    </location>
</feature>
<dbReference type="InterPro" id="IPR008979">
    <property type="entry name" value="Galactose-bd-like_sf"/>
</dbReference>
<evidence type="ECO:0000256" key="6">
    <source>
        <dbReference type="ARBA" id="ARBA00023295"/>
    </source>
</evidence>
<dbReference type="GO" id="GO:0004565">
    <property type="term" value="F:beta-galactosidase activity"/>
    <property type="evidence" value="ECO:0007669"/>
    <property type="project" value="UniProtKB-EC"/>
</dbReference>
<dbReference type="Pfam" id="PF17834">
    <property type="entry name" value="GHD"/>
    <property type="match status" value="1"/>
</dbReference>
<dbReference type="Pfam" id="PF21467">
    <property type="entry name" value="BetaGal_gal-bd"/>
    <property type="match status" value="1"/>
</dbReference>
<comment type="similarity">
    <text evidence="2 8">Belongs to the glycosyl hydrolase 35 family.</text>
</comment>
<evidence type="ECO:0000256" key="1">
    <source>
        <dbReference type="ARBA" id="ARBA00001412"/>
    </source>
</evidence>
<dbReference type="EMBL" id="JAHRHJ020000002">
    <property type="protein sequence ID" value="KAH9326723.1"/>
    <property type="molecule type" value="Genomic_DNA"/>
</dbReference>
<organism evidence="10 11">
    <name type="scientific">Taxus chinensis</name>
    <name type="common">Chinese yew</name>
    <name type="synonym">Taxus wallichiana var. chinensis</name>
    <dbReference type="NCBI Taxonomy" id="29808"/>
    <lineage>
        <taxon>Eukaryota</taxon>
        <taxon>Viridiplantae</taxon>
        <taxon>Streptophyta</taxon>
        <taxon>Embryophyta</taxon>
        <taxon>Tracheophyta</taxon>
        <taxon>Spermatophyta</taxon>
        <taxon>Pinopsida</taxon>
        <taxon>Pinidae</taxon>
        <taxon>Conifers II</taxon>
        <taxon>Cupressales</taxon>
        <taxon>Taxaceae</taxon>
        <taxon>Taxus</taxon>
    </lineage>
</organism>
<dbReference type="InterPro" id="IPR043159">
    <property type="entry name" value="Lectin_gal-bd_sf"/>
</dbReference>
<comment type="catalytic activity">
    <reaction evidence="1 7">
        <text>Hydrolysis of terminal non-reducing beta-D-galactose residues in beta-D-galactosides.</text>
        <dbReference type="EC" id="3.2.1.23"/>
    </reaction>
</comment>
<dbReference type="Gene3D" id="3.20.20.80">
    <property type="entry name" value="Glycosidases"/>
    <property type="match status" value="1"/>
</dbReference>
<keyword evidence="5 7" id="KW-0378">Hydrolase</keyword>
<dbReference type="InterPro" id="IPR000922">
    <property type="entry name" value="Lectin_gal-bd_dom"/>
</dbReference>
<dbReference type="OMA" id="IVFCFAV"/>
<dbReference type="CDD" id="cd22842">
    <property type="entry name" value="Gal_Rha_Lectin_BGal"/>
    <property type="match status" value="1"/>
</dbReference>
<proteinExistence type="inferred from homology"/>
<evidence type="ECO:0000256" key="8">
    <source>
        <dbReference type="RuleBase" id="RU003679"/>
    </source>
</evidence>
<dbReference type="Pfam" id="PF02140">
    <property type="entry name" value="SUEL_Lectin"/>
    <property type="match status" value="1"/>
</dbReference>
<dbReference type="InterPro" id="IPR017853">
    <property type="entry name" value="GH"/>
</dbReference>
<dbReference type="SUPFAM" id="SSF49785">
    <property type="entry name" value="Galactose-binding domain-like"/>
    <property type="match status" value="2"/>
</dbReference>
<evidence type="ECO:0000256" key="5">
    <source>
        <dbReference type="ARBA" id="ARBA00022801"/>
    </source>
</evidence>
<reference evidence="10 11" key="1">
    <citation type="journal article" date="2021" name="Nat. Plants">
        <title>The Taxus genome provides insights into paclitaxel biosynthesis.</title>
        <authorList>
            <person name="Xiong X."/>
            <person name="Gou J."/>
            <person name="Liao Q."/>
            <person name="Li Y."/>
            <person name="Zhou Q."/>
            <person name="Bi G."/>
            <person name="Li C."/>
            <person name="Du R."/>
            <person name="Wang X."/>
            <person name="Sun T."/>
            <person name="Guo L."/>
            <person name="Liang H."/>
            <person name="Lu P."/>
            <person name="Wu Y."/>
            <person name="Zhang Z."/>
            <person name="Ro D.K."/>
            <person name="Shang Y."/>
            <person name="Huang S."/>
            <person name="Yan J."/>
        </authorList>
    </citation>
    <scope>NUCLEOTIDE SEQUENCE [LARGE SCALE GENOMIC DNA]</scope>
    <source>
        <strain evidence="10">Ta-2019</strain>
    </source>
</reference>
<keyword evidence="11" id="KW-1185">Reference proteome</keyword>
<dbReference type="Proteomes" id="UP000824469">
    <property type="component" value="Unassembled WGS sequence"/>
</dbReference>
<dbReference type="Gene3D" id="2.60.120.740">
    <property type="match status" value="1"/>
</dbReference>
<dbReference type="Gene3D" id="2.60.120.260">
    <property type="entry name" value="Galactose-binding domain-like"/>
    <property type="match status" value="2"/>
</dbReference>
<keyword evidence="4" id="KW-0732">Signal</keyword>
<dbReference type="AlphaFoldDB" id="A0AA38GR26"/>
<dbReference type="PANTHER" id="PTHR23421">
    <property type="entry name" value="BETA-GALACTOSIDASE RELATED"/>
    <property type="match status" value="1"/>
</dbReference>
<accession>A0AA38GR26</accession>
<name>A0AA38GR26_TAXCH</name>
<dbReference type="Pfam" id="PF01301">
    <property type="entry name" value="Glyco_hydro_35"/>
    <property type="match status" value="1"/>
</dbReference>
<dbReference type="GO" id="GO:0030246">
    <property type="term" value="F:carbohydrate binding"/>
    <property type="evidence" value="ECO:0007669"/>
    <property type="project" value="InterPro"/>
</dbReference>
<dbReference type="FunFam" id="2.60.120.740:FF:000002">
    <property type="entry name" value="Beta-galactosidase"/>
    <property type="match status" value="1"/>
</dbReference>
<keyword evidence="6 7" id="KW-0326">Glycosidase</keyword>